<dbReference type="AlphaFoldDB" id="A0A5D8QAD0"/>
<evidence type="ECO:0000313" key="1">
    <source>
        <dbReference type="EMBL" id="TZE81094.1"/>
    </source>
</evidence>
<protein>
    <submittedName>
        <fullName evidence="1">Uncharacterized protein</fullName>
    </submittedName>
</protein>
<comment type="caution">
    <text evidence="1">The sequence shown here is derived from an EMBL/GenBank/DDBJ whole genome shotgun (WGS) entry which is preliminary data.</text>
</comment>
<accession>A0A5D8QAD0</accession>
<reference evidence="1 2" key="1">
    <citation type="submission" date="2019-08" db="EMBL/GenBank/DDBJ databases">
        <title>Calorimonas adulescens gen. nov., sp. nov., an anaerobic thermophilic bacterium from Sakhalin hot spring.</title>
        <authorList>
            <person name="Khomyakova M.A."/>
            <person name="Merkel A.Y."/>
            <person name="Novikov A."/>
            <person name="Bonch-Osmolovskaya E.A."/>
            <person name="Slobodkin A.I."/>
        </authorList>
    </citation>
    <scope>NUCLEOTIDE SEQUENCE [LARGE SCALE GENOMIC DNA]</scope>
    <source>
        <strain evidence="1 2">A05MB</strain>
    </source>
</reference>
<gene>
    <name evidence="1" type="ORF">FWJ32_10770</name>
</gene>
<keyword evidence="2" id="KW-1185">Reference proteome</keyword>
<name>A0A5D8QAD0_9THEO</name>
<dbReference type="EMBL" id="VTPS01000018">
    <property type="protein sequence ID" value="TZE81094.1"/>
    <property type="molecule type" value="Genomic_DNA"/>
</dbReference>
<evidence type="ECO:0000313" key="2">
    <source>
        <dbReference type="Proteomes" id="UP000322976"/>
    </source>
</evidence>
<proteinExistence type="predicted"/>
<sequence length="91" mass="10708">MGIYFACVILSGMIGIKKGRIKMGNPERHVENLKKAIEMEKKNLELYKEYAKDAPVEGCEIMYHDIIVEREKEIERMTKAKEYWEAEIVKK</sequence>
<dbReference type="SUPFAM" id="SSF47240">
    <property type="entry name" value="Ferritin-like"/>
    <property type="match status" value="1"/>
</dbReference>
<dbReference type="Proteomes" id="UP000322976">
    <property type="component" value="Unassembled WGS sequence"/>
</dbReference>
<dbReference type="InterPro" id="IPR009078">
    <property type="entry name" value="Ferritin-like_SF"/>
</dbReference>
<organism evidence="1 2">
    <name type="scientific">Calorimonas adulescens</name>
    <dbReference type="NCBI Taxonomy" id="2606906"/>
    <lineage>
        <taxon>Bacteria</taxon>
        <taxon>Bacillati</taxon>
        <taxon>Bacillota</taxon>
        <taxon>Clostridia</taxon>
        <taxon>Thermoanaerobacterales</taxon>
        <taxon>Thermoanaerobacteraceae</taxon>
        <taxon>Calorimonas</taxon>
    </lineage>
</organism>